<dbReference type="Pfam" id="PF00097">
    <property type="entry name" value="zf-C3HC4"/>
    <property type="match status" value="1"/>
</dbReference>
<evidence type="ECO:0000313" key="7">
    <source>
        <dbReference type="Proteomes" id="UP000266673"/>
    </source>
</evidence>
<reference evidence="6 7" key="1">
    <citation type="submission" date="2018-06" db="EMBL/GenBank/DDBJ databases">
        <title>Comparative genomics reveals the genomic features of Rhizophagus irregularis, R. cerebriforme, R. diaphanum and Gigaspora rosea, and their symbiotic lifestyle signature.</title>
        <authorList>
            <person name="Morin E."/>
            <person name="San Clemente H."/>
            <person name="Chen E.C.H."/>
            <person name="De La Providencia I."/>
            <person name="Hainaut M."/>
            <person name="Kuo A."/>
            <person name="Kohler A."/>
            <person name="Murat C."/>
            <person name="Tang N."/>
            <person name="Roy S."/>
            <person name="Loubradou J."/>
            <person name="Henrissat B."/>
            <person name="Grigoriev I.V."/>
            <person name="Corradi N."/>
            <person name="Roux C."/>
            <person name="Martin F.M."/>
        </authorList>
    </citation>
    <scope>NUCLEOTIDE SEQUENCE [LARGE SCALE GENOMIC DNA]</scope>
    <source>
        <strain evidence="6 7">DAOM 194757</strain>
    </source>
</reference>
<dbReference type="InterPro" id="IPR013083">
    <property type="entry name" value="Znf_RING/FYVE/PHD"/>
</dbReference>
<comment type="caution">
    <text evidence="6">The sequence shown here is derived from an EMBL/GenBank/DDBJ whole genome shotgun (WGS) entry which is preliminary data.</text>
</comment>
<feature type="region of interest" description="Disordered" evidence="4">
    <location>
        <begin position="141"/>
        <end position="165"/>
    </location>
</feature>
<evidence type="ECO:0000256" key="2">
    <source>
        <dbReference type="ARBA" id="ARBA00022771"/>
    </source>
</evidence>
<evidence type="ECO:0000313" key="6">
    <source>
        <dbReference type="EMBL" id="RIB06590.1"/>
    </source>
</evidence>
<evidence type="ECO:0000256" key="3">
    <source>
        <dbReference type="ARBA" id="ARBA00022833"/>
    </source>
</evidence>
<dbReference type="GO" id="GO:0008270">
    <property type="term" value="F:zinc ion binding"/>
    <property type="evidence" value="ECO:0007669"/>
    <property type="project" value="UniProtKB-KW"/>
</dbReference>
<dbReference type="Proteomes" id="UP000266673">
    <property type="component" value="Unassembled WGS sequence"/>
</dbReference>
<dbReference type="OrthoDB" id="2331621at2759"/>
<dbReference type="SUPFAM" id="SSF57850">
    <property type="entry name" value="RING/U-box"/>
    <property type="match status" value="1"/>
</dbReference>
<dbReference type="Gene3D" id="3.30.40.10">
    <property type="entry name" value="Zinc/RING finger domain, C3HC4 (zinc finger)"/>
    <property type="match status" value="1"/>
</dbReference>
<evidence type="ECO:0000259" key="5">
    <source>
        <dbReference type="Pfam" id="PF00097"/>
    </source>
</evidence>
<gene>
    <name evidence="6" type="ORF">C2G38_2115701</name>
</gene>
<keyword evidence="2" id="KW-0863">Zinc-finger</keyword>
<accession>A0A397U8K2</accession>
<proteinExistence type="predicted"/>
<sequence length="284" mass="32087">KYEIIRKIFIINQLIVTYTMKELLKALEINILRGHPNSLAKILLNPPKAFTTLVCGHILHQDCLEKSNRDKQKTCPICFVDNEGTASAEVQDVDMSEAVEDKGEETSNLTGAVSKLSVDGGKAIPRSETKSMEPDKVQGLIKELSMPSEPINDNDRENKSKESKPKTLLQLYYNASRAKKCVTRAYQEEIRCCDNSRFNDQQARGLVYGEIATNLPGFTRESLRKKIAKTRNIYKLFGESYDPETKTVVKGLGIEKIERIQSYSANYISKLNATQIYSIIKHFS</sequence>
<feature type="compositionally biased region" description="Basic and acidic residues" evidence="4">
    <location>
        <begin position="153"/>
        <end position="165"/>
    </location>
</feature>
<dbReference type="AlphaFoldDB" id="A0A397U8K2"/>
<feature type="domain" description="Zinc finger C3HC4 RING-type" evidence="5">
    <location>
        <begin position="48"/>
        <end position="78"/>
    </location>
</feature>
<feature type="non-terminal residue" evidence="6">
    <location>
        <position position="1"/>
    </location>
</feature>
<name>A0A397U8K2_9GLOM</name>
<protein>
    <recommendedName>
        <fullName evidence="5">Zinc finger C3HC4 RING-type domain-containing protein</fullName>
    </recommendedName>
</protein>
<dbReference type="CDD" id="cd16448">
    <property type="entry name" value="RING-H2"/>
    <property type="match status" value="1"/>
</dbReference>
<evidence type="ECO:0000256" key="1">
    <source>
        <dbReference type="ARBA" id="ARBA00022723"/>
    </source>
</evidence>
<keyword evidence="3" id="KW-0862">Zinc</keyword>
<dbReference type="EMBL" id="QKWP01001788">
    <property type="protein sequence ID" value="RIB06590.1"/>
    <property type="molecule type" value="Genomic_DNA"/>
</dbReference>
<keyword evidence="7" id="KW-1185">Reference proteome</keyword>
<organism evidence="6 7">
    <name type="scientific">Gigaspora rosea</name>
    <dbReference type="NCBI Taxonomy" id="44941"/>
    <lineage>
        <taxon>Eukaryota</taxon>
        <taxon>Fungi</taxon>
        <taxon>Fungi incertae sedis</taxon>
        <taxon>Mucoromycota</taxon>
        <taxon>Glomeromycotina</taxon>
        <taxon>Glomeromycetes</taxon>
        <taxon>Diversisporales</taxon>
        <taxon>Gigasporaceae</taxon>
        <taxon>Gigaspora</taxon>
    </lineage>
</organism>
<evidence type="ECO:0000256" key="4">
    <source>
        <dbReference type="SAM" id="MobiDB-lite"/>
    </source>
</evidence>
<keyword evidence="1" id="KW-0479">Metal-binding</keyword>
<dbReference type="InterPro" id="IPR018957">
    <property type="entry name" value="Znf_C3HC4_RING-type"/>
</dbReference>